<dbReference type="Proteomes" id="UP000235653">
    <property type="component" value="Unassembled WGS sequence"/>
</dbReference>
<dbReference type="PANTHER" id="PTHR31209:SF4">
    <property type="entry name" value="2,3-BISPHOSPHOGLYCERATE-INDEPENDENT PHOSPHOGLYCERATE MUTASE"/>
    <property type="match status" value="1"/>
</dbReference>
<evidence type="ECO:0000256" key="5">
    <source>
        <dbReference type="ARBA" id="ARBA00023152"/>
    </source>
</evidence>
<evidence type="ECO:0000259" key="6">
    <source>
        <dbReference type="Pfam" id="PF01676"/>
    </source>
</evidence>
<dbReference type="SUPFAM" id="SSF53649">
    <property type="entry name" value="Alkaline phosphatase-like"/>
    <property type="match status" value="1"/>
</dbReference>
<evidence type="ECO:0000256" key="3">
    <source>
        <dbReference type="ARBA" id="ARBA00004921"/>
    </source>
</evidence>
<evidence type="ECO:0000256" key="2">
    <source>
        <dbReference type="ARBA" id="ARBA00002315"/>
    </source>
</evidence>
<dbReference type="EMBL" id="JQAN02000005">
    <property type="protein sequence ID" value="PPA32111.1"/>
    <property type="molecule type" value="Genomic_DNA"/>
</dbReference>
<dbReference type="InterPro" id="IPR004456">
    <property type="entry name" value="Pglycerate_mutase_ApgM"/>
</dbReference>
<comment type="caution">
    <text evidence="7">The sequence shown here is derived from an EMBL/GenBank/DDBJ whole genome shotgun (WGS) entry which is preliminary data.</text>
</comment>
<protein>
    <submittedName>
        <fullName evidence="7">Cofactor-independent phosphoglycerate mutase</fullName>
    </submittedName>
</protein>
<evidence type="ECO:0000313" key="7">
    <source>
        <dbReference type="EMBL" id="PPA32111.1"/>
    </source>
</evidence>
<dbReference type="AlphaFoldDB" id="A0A2P5JGE5"/>
<comment type="catalytic activity">
    <reaction evidence="1">
        <text>(2R)-2-phosphoglycerate = (2R)-3-phosphoglycerate</text>
        <dbReference type="Rhea" id="RHEA:15901"/>
        <dbReference type="ChEBI" id="CHEBI:58272"/>
        <dbReference type="ChEBI" id="CHEBI:58289"/>
        <dbReference type="EC" id="5.4.2.12"/>
    </reaction>
</comment>
<organism evidence="7 8">
    <name type="scientific">Dehalogenimonas etheniformans</name>
    <dbReference type="NCBI Taxonomy" id="1536648"/>
    <lineage>
        <taxon>Bacteria</taxon>
        <taxon>Bacillati</taxon>
        <taxon>Chloroflexota</taxon>
        <taxon>Dehalococcoidia</taxon>
        <taxon>Dehalococcoidales</taxon>
        <taxon>Dehalococcoidaceae</taxon>
        <taxon>Dehalogenimonas</taxon>
    </lineage>
</organism>
<dbReference type="GO" id="GO:0046872">
    <property type="term" value="F:metal ion binding"/>
    <property type="evidence" value="ECO:0007669"/>
    <property type="project" value="InterPro"/>
</dbReference>
<dbReference type="InterPro" id="IPR017850">
    <property type="entry name" value="Alkaline_phosphatase_core_sf"/>
</dbReference>
<feature type="domain" description="Metalloenzyme" evidence="6">
    <location>
        <begin position="20"/>
        <end position="194"/>
    </location>
</feature>
<keyword evidence="8" id="KW-1185">Reference proteome</keyword>
<reference evidence="7 8" key="1">
    <citation type="journal article" date="2017" name="ISME J.">
        <title>Grape pomace compost harbors organohalide-respiring Dehalogenimonas species with novel reductive dehalogenase genes.</title>
        <authorList>
            <person name="Yang Y."/>
            <person name="Higgins S.A."/>
            <person name="Yan J."/>
            <person name="Simsir B."/>
            <person name="Chourey K."/>
            <person name="Iyer R."/>
            <person name="Hettich R.L."/>
            <person name="Baldwin B."/>
            <person name="Ogles D.M."/>
            <person name="Loffler F.E."/>
        </authorList>
    </citation>
    <scope>NUCLEOTIDE SEQUENCE [LARGE SCALE GENOMIC DNA]</scope>
    <source>
        <strain evidence="7 8">GP</strain>
    </source>
</reference>
<comment type="pathway">
    <text evidence="3">Carbohydrate degradation.</text>
</comment>
<dbReference type="Gene3D" id="3.40.720.10">
    <property type="entry name" value="Alkaline Phosphatase, subunit A"/>
    <property type="match status" value="1"/>
</dbReference>
<dbReference type="GO" id="GO:0006096">
    <property type="term" value="P:glycolytic process"/>
    <property type="evidence" value="ECO:0007669"/>
    <property type="project" value="UniProtKB-KW"/>
</dbReference>
<dbReference type="Pfam" id="PF01676">
    <property type="entry name" value="Metalloenzyme"/>
    <property type="match status" value="1"/>
</dbReference>
<evidence type="ECO:0000256" key="4">
    <source>
        <dbReference type="ARBA" id="ARBA00005524"/>
    </source>
</evidence>
<dbReference type="PANTHER" id="PTHR31209">
    <property type="entry name" value="COFACTOR-INDEPENDENT PHOSPHOGLYCERATE MUTASE"/>
    <property type="match status" value="1"/>
</dbReference>
<comment type="function">
    <text evidence="2">Catalyzes the interconversion of 2-phosphoglycerate and 3-phosphoglycerate.</text>
</comment>
<keyword evidence="5" id="KW-0324">Glycolysis</keyword>
<feature type="non-terminal residue" evidence="7">
    <location>
        <position position="1"/>
    </location>
</feature>
<gene>
    <name evidence="7" type="ORF">JP09_000805</name>
</gene>
<dbReference type="GO" id="GO:0004619">
    <property type="term" value="F:phosphoglycerate mutase activity"/>
    <property type="evidence" value="ECO:0007669"/>
    <property type="project" value="UniProtKB-EC"/>
</dbReference>
<evidence type="ECO:0000256" key="1">
    <source>
        <dbReference type="ARBA" id="ARBA00000370"/>
    </source>
</evidence>
<comment type="similarity">
    <text evidence="4">Belongs to the BPG-independent phosphoglycerate mutase family. A-PGAM subfamily.</text>
</comment>
<accession>A0A2P5JGE5</accession>
<sequence>HPINVARIARGEPPATQLWLFWGSGPLPKMPSFKERYGIGAAITSGVDLLRGLGQMQGMDVMCIDGVTDNIDNDYALQMEEALKALDIYDMVVVHVEAPDEAGHSGNAEEKVKAIEMIDRDMVGRLRDFKGDKLRVLIMPDHPTPLKIRTHAAEMVPFLIWGSGVRTSGARRFTEAEAKGTKLMVAEAHNIMSMVVRG</sequence>
<proteinExistence type="inferred from homology"/>
<evidence type="ECO:0000313" key="8">
    <source>
        <dbReference type="Proteomes" id="UP000235653"/>
    </source>
</evidence>
<dbReference type="InterPro" id="IPR006124">
    <property type="entry name" value="Metalloenzyme"/>
</dbReference>
<name>A0A2P5JGE5_9CHLR</name>